<proteinExistence type="predicted"/>
<keyword evidence="3" id="KW-1185">Reference proteome</keyword>
<sequence>MVASSTESVTLWLTSLVILVSLTNGQFSNYNPYYMYGANNYMATAVNRGMWWMQPRCHWGIKGYRSPSLRQCGTFYCPTMWYGSSQFACPPPAMFSNTLQKCVLPSTLAKTRCQG</sequence>
<reference evidence="2 3" key="1">
    <citation type="journal article" date="2021" name="Elife">
        <title>Chloroplast acquisition without the gene transfer in kleptoplastic sea slugs, Plakobranchus ocellatus.</title>
        <authorList>
            <person name="Maeda T."/>
            <person name="Takahashi S."/>
            <person name="Yoshida T."/>
            <person name="Shimamura S."/>
            <person name="Takaki Y."/>
            <person name="Nagai Y."/>
            <person name="Toyoda A."/>
            <person name="Suzuki Y."/>
            <person name="Arimoto A."/>
            <person name="Ishii H."/>
            <person name="Satoh N."/>
            <person name="Nishiyama T."/>
            <person name="Hasebe M."/>
            <person name="Maruyama T."/>
            <person name="Minagawa J."/>
            <person name="Obokata J."/>
            <person name="Shigenobu S."/>
        </authorList>
    </citation>
    <scope>NUCLEOTIDE SEQUENCE [LARGE SCALE GENOMIC DNA]</scope>
</reference>
<protein>
    <recommendedName>
        <fullName evidence="4">Chitin-binding type-2 domain-containing protein</fullName>
    </recommendedName>
</protein>
<dbReference type="AlphaFoldDB" id="A0AAV4BU47"/>
<keyword evidence="1" id="KW-0732">Signal</keyword>
<evidence type="ECO:0008006" key="4">
    <source>
        <dbReference type="Google" id="ProtNLM"/>
    </source>
</evidence>
<evidence type="ECO:0000313" key="3">
    <source>
        <dbReference type="Proteomes" id="UP000735302"/>
    </source>
</evidence>
<name>A0AAV4BU47_9GAST</name>
<comment type="caution">
    <text evidence="2">The sequence shown here is derived from an EMBL/GenBank/DDBJ whole genome shotgun (WGS) entry which is preliminary data.</text>
</comment>
<organism evidence="2 3">
    <name type="scientific">Plakobranchus ocellatus</name>
    <dbReference type="NCBI Taxonomy" id="259542"/>
    <lineage>
        <taxon>Eukaryota</taxon>
        <taxon>Metazoa</taxon>
        <taxon>Spiralia</taxon>
        <taxon>Lophotrochozoa</taxon>
        <taxon>Mollusca</taxon>
        <taxon>Gastropoda</taxon>
        <taxon>Heterobranchia</taxon>
        <taxon>Euthyneura</taxon>
        <taxon>Panpulmonata</taxon>
        <taxon>Sacoglossa</taxon>
        <taxon>Placobranchoidea</taxon>
        <taxon>Plakobranchidae</taxon>
        <taxon>Plakobranchus</taxon>
    </lineage>
</organism>
<accession>A0AAV4BU47</accession>
<feature type="signal peptide" evidence="1">
    <location>
        <begin position="1"/>
        <end position="25"/>
    </location>
</feature>
<dbReference type="Proteomes" id="UP000735302">
    <property type="component" value="Unassembled WGS sequence"/>
</dbReference>
<gene>
    <name evidence="2" type="ORF">PoB_004920300</name>
</gene>
<feature type="chain" id="PRO_5043763871" description="Chitin-binding type-2 domain-containing protein" evidence="1">
    <location>
        <begin position="26"/>
        <end position="115"/>
    </location>
</feature>
<evidence type="ECO:0000313" key="2">
    <source>
        <dbReference type="EMBL" id="GFO22698.1"/>
    </source>
</evidence>
<evidence type="ECO:0000256" key="1">
    <source>
        <dbReference type="SAM" id="SignalP"/>
    </source>
</evidence>
<dbReference type="EMBL" id="BLXT01005442">
    <property type="protein sequence ID" value="GFO22698.1"/>
    <property type="molecule type" value="Genomic_DNA"/>
</dbReference>